<evidence type="ECO:0000256" key="1">
    <source>
        <dbReference type="ARBA" id="ARBA00022649"/>
    </source>
</evidence>
<name>B3EQR6_CHLPB</name>
<protein>
    <recommendedName>
        <fullName evidence="2">Toxin</fullName>
    </recommendedName>
</protein>
<comment type="similarity">
    <text evidence="2">Belongs to the RelE toxin family.</text>
</comment>
<evidence type="ECO:0000256" key="2">
    <source>
        <dbReference type="PIRNR" id="PIRNR029218"/>
    </source>
</evidence>
<dbReference type="EMBL" id="CP001101">
    <property type="protein sequence ID" value="ACE04097.1"/>
    <property type="molecule type" value="Genomic_DNA"/>
</dbReference>
<dbReference type="Pfam" id="PF05016">
    <property type="entry name" value="ParE_toxin"/>
    <property type="match status" value="1"/>
</dbReference>
<dbReference type="InterPro" id="IPR007712">
    <property type="entry name" value="RelE/ParE_toxin"/>
</dbReference>
<proteinExistence type="inferred from homology"/>
<organism evidence="3">
    <name type="scientific">Chlorobium phaeobacteroides (strain BS1)</name>
    <dbReference type="NCBI Taxonomy" id="331678"/>
    <lineage>
        <taxon>Bacteria</taxon>
        <taxon>Pseudomonadati</taxon>
        <taxon>Chlorobiota</taxon>
        <taxon>Chlorobiia</taxon>
        <taxon>Chlorobiales</taxon>
        <taxon>Chlorobiaceae</taxon>
        <taxon>Chlorobium/Pelodictyon group</taxon>
        <taxon>Chlorobium</taxon>
    </lineage>
</organism>
<reference evidence="3" key="1">
    <citation type="submission" date="2008-06" db="EMBL/GenBank/DDBJ databases">
        <title>Complete sequence of Chlorobium phaeobacteroides BS1.</title>
        <authorList>
            <consortium name="US DOE Joint Genome Institute"/>
            <person name="Lucas S."/>
            <person name="Copeland A."/>
            <person name="Lapidus A."/>
            <person name="Glavina del Rio T."/>
            <person name="Dalin E."/>
            <person name="Tice H."/>
            <person name="Bruce D."/>
            <person name="Goodwin L."/>
            <person name="Pitluck S."/>
            <person name="Schmutz J."/>
            <person name="Larimer F."/>
            <person name="Land M."/>
            <person name="Hauser L."/>
            <person name="Kyrpides N."/>
            <person name="Ovchinnikova G."/>
            <person name="Li T."/>
            <person name="Liu Z."/>
            <person name="Zhao F."/>
            <person name="Overmann J."/>
            <person name="Bryant D.A."/>
            <person name="Richardson P."/>
        </authorList>
    </citation>
    <scope>NUCLEOTIDE SEQUENCE [LARGE SCALE GENOMIC DNA]</scope>
    <source>
        <strain evidence="3">BS1</strain>
    </source>
</reference>
<sequence length="104" mass="11951">MVSYRLTNKAVEDLAGIWSYTVDTWSENQADQYFQMLLDSFQDIATGRVIGKHYDGILQSLQGKKAGKHIIFYRKVDSDVVEIVRILHEQMDLKNRIRGNTGNS</sequence>
<dbReference type="PIRSF" id="PIRSF029218">
    <property type="entry name" value="ParE"/>
    <property type="match status" value="1"/>
</dbReference>
<dbReference type="HOGENOM" id="CLU_147162_3_2_10"/>
<evidence type="ECO:0000313" key="3">
    <source>
        <dbReference type="EMBL" id="ACE04097.1"/>
    </source>
</evidence>
<dbReference type="OrthoDB" id="595470at2"/>
<dbReference type="InterPro" id="IPR028344">
    <property type="entry name" value="ParE1/4"/>
</dbReference>
<dbReference type="STRING" id="331678.Cphamn1_1161"/>
<dbReference type="InterPro" id="IPR035093">
    <property type="entry name" value="RelE/ParE_toxin_dom_sf"/>
</dbReference>
<dbReference type="AlphaFoldDB" id="B3EQR6"/>
<keyword evidence="1" id="KW-1277">Toxin-antitoxin system</keyword>
<gene>
    <name evidence="3" type="ordered locus">Cphamn1_1161</name>
</gene>
<dbReference type="KEGG" id="cpb:Cphamn1_1161"/>
<dbReference type="Gene3D" id="3.30.2310.20">
    <property type="entry name" value="RelE-like"/>
    <property type="match status" value="1"/>
</dbReference>
<accession>B3EQR6</accession>
<dbReference type="eggNOG" id="COG3668">
    <property type="taxonomic scope" value="Bacteria"/>
</dbReference>